<accession>A0A9X2AYB6</accession>
<protein>
    <recommendedName>
        <fullName evidence="4 13">Error-prone DNA polymerase</fullName>
        <ecNumber evidence="3 13">2.7.7.7</ecNumber>
    </recommendedName>
</protein>
<dbReference type="GO" id="GO:0003887">
    <property type="term" value="F:DNA-directed DNA polymerase activity"/>
    <property type="evidence" value="ECO:0007669"/>
    <property type="project" value="UniProtKB-UniRule"/>
</dbReference>
<dbReference type="EMBL" id="JALIEA010000011">
    <property type="protein sequence ID" value="MCJ7857936.1"/>
    <property type="molecule type" value="Genomic_DNA"/>
</dbReference>
<dbReference type="PANTHER" id="PTHR32294">
    <property type="entry name" value="DNA POLYMERASE III SUBUNIT ALPHA"/>
    <property type="match status" value="1"/>
</dbReference>
<dbReference type="InterPro" id="IPR003141">
    <property type="entry name" value="Pol/His_phosphatase_N"/>
</dbReference>
<dbReference type="CDD" id="cd04485">
    <property type="entry name" value="DnaE_OBF"/>
    <property type="match status" value="1"/>
</dbReference>
<feature type="domain" description="Polymerase/histidinol phosphatase N-terminal" evidence="14">
    <location>
        <begin position="50"/>
        <end position="117"/>
    </location>
</feature>
<dbReference type="RefSeq" id="WP_244803669.1">
    <property type="nucleotide sequence ID" value="NZ_JALIEA010000011.1"/>
</dbReference>
<dbReference type="Gene3D" id="1.10.150.870">
    <property type="match status" value="1"/>
</dbReference>
<evidence type="ECO:0000256" key="13">
    <source>
        <dbReference type="HAMAP-Rule" id="MF_01902"/>
    </source>
</evidence>
<dbReference type="GO" id="GO:0008408">
    <property type="term" value="F:3'-5' exonuclease activity"/>
    <property type="evidence" value="ECO:0007669"/>
    <property type="project" value="InterPro"/>
</dbReference>
<proteinExistence type="inferred from homology"/>
<dbReference type="PANTHER" id="PTHR32294:SF4">
    <property type="entry name" value="ERROR-PRONE DNA POLYMERASE"/>
    <property type="match status" value="1"/>
</dbReference>
<reference evidence="15" key="1">
    <citation type="submission" date="2022-04" db="EMBL/GenBank/DDBJ databases">
        <title>Corynebacterium kalidii LD5P10.</title>
        <authorList>
            <person name="Sun J.Q."/>
        </authorList>
    </citation>
    <scope>NUCLEOTIDE SEQUENCE</scope>
    <source>
        <strain evidence="15">LD5P10</strain>
    </source>
</reference>
<keyword evidence="16" id="KW-1185">Reference proteome</keyword>
<dbReference type="InterPro" id="IPR029460">
    <property type="entry name" value="DNAPol_HHH"/>
</dbReference>
<evidence type="ECO:0000256" key="2">
    <source>
        <dbReference type="ARBA" id="ARBA00007391"/>
    </source>
</evidence>
<dbReference type="GO" id="GO:0006260">
    <property type="term" value="P:DNA replication"/>
    <property type="evidence" value="ECO:0007669"/>
    <property type="project" value="UniProtKB-KW"/>
</dbReference>
<dbReference type="InterPro" id="IPR004805">
    <property type="entry name" value="DnaE2/DnaE/PolC"/>
</dbReference>
<dbReference type="InterPro" id="IPR023073">
    <property type="entry name" value="DnaE2"/>
</dbReference>
<name>A0A9X2AYB6_9CORY</name>
<dbReference type="AlphaFoldDB" id="A0A9X2AYB6"/>
<keyword evidence="7 13" id="KW-0548">Nucleotidyltransferase</keyword>
<dbReference type="Pfam" id="PF01336">
    <property type="entry name" value="tRNA_anti-codon"/>
    <property type="match status" value="1"/>
</dbReference>
<sequence length="1061" mass="113955">MFSNGRALSWSRMERILSGVDVGPLRIVGERTGEGAGRAVPGTRPTVPFAELHAAGSYNFLRGASDPGEYVAAAVDLGLTALAVVDRDGLYGAARLATAAAEVGLATVFGAELSVFGPGTAPLTVLCRGQEGYRRLSHVITGARMARRDKDAADYPPLRELAESAGGSWYVLVDHHHLPRAAEIVEAFGSDTCLVELGQTMNPADVDRNAGLHGLALEYGLVEIVSTAATCATPAQAHLAGAKAALHDREDVQAAMPRTHPLGGPWLHSGDDMVALAGDCDWLAEAVATSARVAGECAFTLDLVAPQLPHFPVGEGHTEMSWLRALTTAGAEKRYGSRDVFPKAWEVIDHELGIIGSLGFPGYFLIVNEIVTFCHDNDIYCQGRGSAANSAVCFALGITNVDAVRGELLFERFLSPERDGPPDIDLDIESGRREEVIQHVYDRYGRDNAAQVANVITYRTKGAVRDAARALGHDPGRVDAWSRGLEEPPGPVRDLASSLKGQPRHLGIHSGGMVICDRAIADVVPTEWARMEDRSVLQWDKDDCEAVGLVKFDLLGLGMLEALHHIVDLVEESTGEHVELWTLQPTDPDVFAMLARADAVGVFQVESRAQLTTLPRLKPRELYDLVVEVALIRPGPIQGGSVHPYIRRRNGVEEVSYDPPELRHVLEPVLGRTYGIPLFQEQLMQMAVAVAGFTPAEADNLRRSMGSKRSPEKMERMHGRFIDGCCDLHGIGRDAAERLWRKIVAFASYGFPESHAQSFASLVYYSAWFKYHYPAEFCVGLLRSQPMGFYSPQSLVADARRHGVGVRPVDVNASLVEATVEEGEIRLGLGSVKGLGKAAAERLVAARTERGSDFTEVADLSREAGLAVDEVSALARAGACGSLGLSRRQALWAAGTAATERAGMLPGTSTVPTPALPGMSAFELAAADVSSTGVTPDGHPVRLLRARLDTWPGNFPVVPASQLLSVEDGRRVLVAGVVTHRQRPMTAGGVTFLGMEDETGLVNVMVSPGLWRARRKVATTSRMLMVRGIVQNAGGAVTVAADAFEPLEMADVLASPSRDFR</sequence>
<dbReference type="Gene3D" id="3.20.20.140">
    <property type="entry name" value="Metal-dependent hydrolases"/>
    <property type="match status" value="1"/>
</dbReference>
<dbReference type="InterPro" id="IPR040982">
    <property type="entry name" value="DNA_pol3_finger"/>
</dbReference>
<evidence type="ECO:0000256" key="9">
    <source>
        <dbReference type="ARBA" id="ARBA00022763"/>
    </source>
</evidence>
<dbReference type="CDD" id="cd07431">
    <property type="entry name" value="PHP_PolIIIA"/>
    <property type="match status" value="1"/>
</dbReference>
<dbReference type="Pfam" id="PF17657">
    <property type="entry name" value="DNA_pol3_finger"/>
    <property type="match status" value="1"/>
</dbReference>
<dbReference type="GO" id="GO:0005737">
    <property type="term" value="C:cytoplasm"/>
    <property type="evidence" value="ECO:0007669"/>
    <property type="project" value="UniProtKB-SubCell"/>
</dbReference>
<evidence type="ECO:0000256" key="10">
    <source>
        <dbReference type="ARBA" id="ARBA00022932"/>
    </source>
</evidence>
<evidence type="ECO:0000256" key="1">
    <source>
        <dbReference type="ARBA" id="ARBA00004496"/>
    </source>
</evidence>
<evidence type="ECO:0000256" key="12">
    <source>
        <dbReference type="ARBA" id="ARBA00049244"/>
    </source>
</evidence>
<dbReference type="InterPro" id="IPR004013">
    <property type="entry name" value="PHP_dom"/>
</dbReference>
<dbReference type="InterPro" id="IPR004365">
    <property type="entry name" value="NA-bd_OB_tRNA"/>
</dbReference>
<keyword evidence="6 13" id="KW-0808">Transferase</keyword>
<evidence type="ECO:0000256" key="11">
    <source>
        <dbReference type="ARBA" id="ARBA00023204"/>
    </source>
</evidence>
<evidence type="ECO:0000256" key="7">
    <source>
        <dbReference type="ARBA" id="ARBA00022695"/>
    </source>
</evidence>
<organism evidence="15 16">
    <name type="scientific">Corynebacterium kalidii</name>
    <dbReference type="NCBI Taxonomy" id="2931982"/>
    <lineage>
        <taxon>Bacteria</taxon>
        <taxon>Bacillati</taxon>
        <taxon>Actinomycetota</taxon>
        <taxon>Actinomycetes</taxon>
        <taxon>Mycobacteriales</taxon>
        <taxon>Corynebacteriaceae</taxon>
        <taxon>Corynebacterium</taxon>
    </lineage>
</organism>
<dbReference type="GO" id="GO:0006281">
    <property type="term" value="P:DNA repair"/>
    <property type="evidence" value="ECO:0007669"/>
    <property type="project" value="UniProtKB-UniRule"/>
</dbReference>
<comment type="caution">
    <text evidence="15">The sequence shown here is derived from an EMBL/GenBank/DDBJ whole genome shotgun (WGS) entry which is preliminary data.</text>
</comment>
<keyword evidence="9 13" id="KW-0227">DNA damage</keyword>
<evidence type="ECO:0000256" key="4">
    <source>
        <dbReference type="ARBA" id="ARBA00017273"/>
    </source>
</evidence>
<dbReference type="InterPro" id="IPR011708">
    <property type="entry name" value="DNA_pol3_alpha_NTPase_dom"/>
</dbReference>
<comment type="catalytic activity">
    <reaction evidence="12 13">
        <text>DNA(n) + a 2'-deoxyribonucleoside 5'-triphosphate = DNA(n+1) + diphosphate</text>
        <dbReference type="Rhea" id="RHEA:22508"/>
        <dbReference type="Rhea" id="RHEA-COMP:17339"/>
        <dbReference type="Rhea" id="RHEA-COMP:17340"/>
        <dbReference type="ChEBI" id="CHEBI:33019"/>
        <dbReference type="ChEBI" id="CHEBI:61560"/>
        <dbReference type="ChEBI" id="CHEBI:173112"/>
        <dbReference type="EC" id="2.7.7.7"/>
    </reaction>
</comment>
<comment type="function">
    <text evidence="13">DNA polymerase involved in damage-induced mutagenesis and translesion synthesis (TLS). It is not the major replicative DNA polymerase.</text>
</comment>
<evidence type="ECO:0000256" key="3">
    <source>
        <dbReference type="ARBA" id="ARBA00012417"/>
    </source>
</evidence>
<dbReference type="Pfam" id="PF14579">
    <property type="entry name" value="HHH_6"/>
    <property type="match status" value="1"/>
</dbReference>
<keyword evidence="8 13" id="KW-0235">DNA replication</keyword>
<comment type="subcellular location">
    <subcellularLocation>
        <location evidence="1 13">Cytoplasm</location>
    </subcellularLocation>
</comment>
<keyword evidence="10 13" id="KW-0239">DNA-directed DNA polymerase</keyword>
<dbReference type="EC" id="2.7.7.7" evidence="3 13"/>
<evidence type="ECO:0000256" key="5">
    <source>
        <dbReference type="ARBA" id="ARBA00022490"/>
    </source>
</evidence>
<comment type="similarity">
    <text evidence="2 13">Belongs to the DNA polymerase type-C family. DnaE2 subfamily.</text>
</comment>
<dbReference type="Proteomes" id="UP001139207">
    <property type="component" value="Unassembled WGS sequence"/>
</dbReference>
<gene>
    <name evidence="13" type="primary">dnaE2</name>
    <name evidence="15" type="ORF">MUN33_04280</name>
</gene>
<evidence type="ECO:0000256" key="6">
    <source>
        <dbReference type="ARBA" id="ARBA00022679"/>
    </source>
</evidence>
<evidence type="ECO:0000259" key="14">
    <source>
        <dbReference type="SMART" id="SM00481"/>
    </source>
</evidence>
<keyword evidence="5 13" id="KW-0963">Cytoplasm</keyword>
<dbReference type="Pfam" id="PF07733">
    <property type="entry name" value="DNA_pol3_alpha"/>
    <property type="match status" value="1"/>
</dbReference>
<dbReference type="NCBIfam" id="NF004225">
    <property type="entry name" value="PRK05672.1"/>
    <property type="match status" value="1"/>
</dbReference>
<evidence type="ECO:0000256" key="8">
    <source>
        <dbReference type="ARBA" id="ARBA00022705"/>
    </source>
</evidence>
<dbReference type="GO" id="GO:0003676">
    <property type="term" value="F:nucleic acid binding"/>
    <property type="evidence" value="ECO:0007669"/>
    <property type="project" value="InterPro"/>
</dbReference>
<evidence type="ECO:0000313" key="15">
    <source>
        <dbReference type="EMBL" id="MCJ7857936.1"/>
    </source>
</evidence>
<keyword evidence="11 13" id="KW-0234">DNA repair</keyword>
<dbReference type="SMART" id="SM00481">
    <property type="entry name" value="POLIIIAc"/>
    <property type="match status" value="1"/>
</dbReference>
<dbReference type="Pfam" id="PF02811">
    <property type="entry name" value="PHP"/>
    <property type="match status" value="1"/>
</dbReference>
<dbReference type="HAMAP" id="MF_01902">
    <property type="entry name" value="DNApol_error_prone"/>
    <property type="match status" value="1"/>
</dbReference>
<evidence type="ECO:0000313" key="16">
    <source>
        <dbReference type="Proteomes" id="UP001139207"/>
    </source>
</evidence>